<accession>A0AAN9JTG9</accession>
<feature type="domain" description="Thioredoxin" evidence="19">
    <location>
        <begin position="404"/>
        <end position="525"/>
    </location>
</feature>
<dbReference type="InterPro" id="IPR013766">
    <property type="entry name" value="Thioredoxin_domain"/>
</dbReference>
<dbReference type="Pfam" id="PF00085">
    <property type="entry name" value="Thioredoxin"/>
    <property type="match status" value="1"/>
</dbReference>
<evidence type="ECO:0000256" key="18">
    <source>
        <dbReference type="ARBA" id="ARBA00067033"/>
    </source>
</evidence>
<gene>
    <name evidence="20" type="ORF">RJT34_14212</name>
</gene>
<keyword evidence="10" id="KW-0411">Iron-sulfur</keyword>
<sequence length="525" mass="58427">MKPQPNKLTSPPQILSSSSFHSKFAFLLFSSSNKLAASQNIKTKRFYLLHLNFPARIPSPMALSVTTTSSSSAVTSTSFFSRLGSSSETKAPQIGSFRVSDRPHAVNLTQRRTSVRPLNAEPKRKDSVVPLAATIVAPEVVEKEEEDYEQLAKDLENASPLEIMDRALEKFGNDIAIAFSGAEDVALIEYAHLTGRPYRVFSLDTGRLNPETYQFFDAVEKHYGIHIEYMFPDSVEVQALVRTKGLFSFYEDGHQECCRVRKVRPLRRALKGLRAWITGQRKDQSPGTRSEIPVVQVDPVFEGLDGGIGSLVKWNPVANVNGVDVWNFLRTMDVPVNSLHSQGYVSIGCEPCTRPVLPGQHEREGRWWWEDAKAKECGLHKGNIKQEDAAHLNGNGAAHSNGSAAVADIFNSQNVVSLSRAGIENLAKLENRKEPWLVVLYAPWCRFCQAMEESYVDLADKLAGSGVKVGKFRADGEQKEYAKSELELGSFPTILLFPKHSSRPIKYPSEKRDVDSLMAFVNALR</sequence>
<evidence type="ECO:0000256" key="3">
    <source>
        <dbReference type="ARBA" id="ARBA00022528"/>
    </source>
</evidence>
<dbReference type="CDD" id="cd23945">
    <property type="entry name" value="PAPS_reductase"/>
    <property type="match status" value="1"/>
</dbReference>
<evidence type="ECO:0000256" key="4">
    <source>
        <dbReference type="ARBA" id="ARBA00022605"/>
    </source>
</evidence>
<comment type="caution">
    <text evidence="20">The sequence shown here is derived from an EMBL/GenBank/DDBJ whole genome shotgun (WGS) entry which is preliminary data.</text>
</comment>
<keyword evidence="12" id="KW-1015">Disulfide bond</keyword>
<dbReference type="GO" id="GO:0009507">
    <property type="term" value="C:chloroplast"/>
    <property type="evidence" value="ECO:0007669"/>
    <property type="project" value="UniProtKB-SubCell"/>
</dbReference>
<evidence type="ECO:0000256" key="11">
    <source>
        <dbReference type="ARBA" id="ARBA00023016"/>
    </source>
</evidence>
<evidence type="ECO:0000256" key="15">
    <source>
        <dbReference type="ARBA" id="ARBA00050468"/>
    </source>
</evidence>
<evidence type="ECO:0000256" key="17">
    <source>
        <dbReference type="ARBA" id="ARBA00061610"/>
    </source>
</evidence>
<dbReference type="HAMAP" id="MF_00063">
    <property type="entry name" value="CysH"/>
    <property type="match status" value="1"/>
</dbReference>
<keyword evidence="3" id="KW-0150">Chloroplast</keyword>
<evidence type="ECO:0000256" key="6">
    <source>
        <dbReference type="ARBA" id="ARBA00022723"/>
    </source>
</evidence>
<keyword evidence="9" id="KW-0408">Iron</keyword>
<comment type="subcellular location">
    <subcellularLocation>
        <location evidence="2">Plastid</location>
        <location evidence="2">Chloroplast</location>
    </subcellularLocation>
</comment>
<keyword evidence="8" id="KW-0560">Oxidoreductase</keyword>
<dbReference type="FunFam" id="3.40.50.620:FF:000153">
    <property type="entry name" value="Phosphoadenosine phosphosulfate reductase"/>
    <property type="match status" value="1"/>
</dbReference>
<comment type="function">
    <text evidence="16">Reduces sulfate for Cys biosynthesis. Substrate preference is adenosine-5'-phosphosulfate (APS) &gt;&gt; 3'-phosphoadenosine-5'-phosphosulfate (PAPS). Uses glutathione or DTT as source of protons.</text>
</comment>
<reference evidence="20 21" key="1">
    <citation type="submission" date="2024-01" db="EMBL/GenBank/DDBJ databases">
        <title>The genomes of 5 underutilized Papilionoideae crops provide insights into root nodulation and disease resistance.</title>
        <authorList>
            <person name="Yuan L."/>
        </authorList>
    </citation>
    <scope>NUCLEOTIDE SEQUENCE [LARGE SCALE GENOMIC DNA]</scope>
    <source>
        <strain evidence="20">LY-2023</strain>
        <tissue evidence="20">Leaf</tissue>
    </source>
</reference>
<evidence type="ECO:0000256" key="16">
    <source>
        <dbReference type="ARBA" id="ARBA00055819"/>
    </source>
</evidence>
<dbReference type="NCBIfam" id="TIGR00424">
    <property type="entry name" value="APS_reduc"/>
    <property type="match status" value="1"/>
</dbReference>
<dbReference type="FunFam" id="3.40.30.10:FF:000252">
    <property type="entry name" value="Phosphoadenosine-phosphosulphate reductase"/>
    <property type="match status" value="1"/>
</dbReference>
<dbReference type="Proteomes" id="UP001359559">
    <property type="component" value="Unassembled WGS sequence"/>
</dbReference>
<dbReference type="EMBL" id="JAYKXN010000003">
    <property type="protein sequence ID" value="KAK7303309.1"/>
    <property type="molecule type" value="Genomic_DNA"/>
</dbReference>
<dbReference type="GO" id="GO:0019379">
    <property type="term" value="P:sulfate assimilation, phosphoadenylyl sulfate reduction by phosphoadenylyl-sulfate reductase (thioredoxin)"/>
    <property type="evidence" value="ECO:0007669"/>
    <property type="project" value="InterPro"/>
</dbReference>
<dbReference type="Pfam" id="PF01507">
    <property type="entry name" value="PAPS_reduct"/>
    <property type="match status" value="1"/>
</dbReference>
<dbReference type="InterPro" id="IPR036249">
    <property type="entry name" value="Thioredoxin-like_sf"/>
</dbReference>
<dbReference type="PANTHER" id="PTHR46482:SF9">
    <property type="entry name" value="5'-ADENYLYLSULFATE REDUCTASE 1, CHLOROPLASTIC"/>
    <property type="match status" value="1"/>
</dbReference>
<evidence type="ECO:0000256" key="13">
    <source>
        <dbReference type="ARBA" id="ARBA00023192"/>
    </source>
</evidence>
<keyword evidence="14" id="KW-0676">Redox-active center</keyword>
<dbReference type="GO" id="GO:0009973">
    <property type="term" value="F:adenylyl-sulfate reductase activity"/>
    <property type="evidence" value="ECO:0007669"/>
    <property type="project" value="UniProtKB-ARBA"/>
</dbReference>
<dbReference type="GO" id="GO:0033741">
    <property type="term" value="F:adenylyl-sulfate reductase (glutathione) activity"/>
    <property type="evidence" value="ECO:0007669"/>
    <property type="project" value="UniProtKB-EC"/>
</dbReference>
<dbReference type="Gene3D" id="3.40.50.620">
    <property type="entry name" value="HUPs"/>
    <property type="match status" value="1"/>
</dbReference>
<evidence type="ECO:0000256" key="7">
    <source>
        <dbReference type="ARBA" id="ARBA00022946"/>
    </source>
</evidence>
<evidence type="ECO:0000256" key="5">
    <source>
        <dbReference type="ARBA" id="ARBA00022640"/>
    </source>
</evidence>
<evidence type="ECO:0000256" key="9">
    <source>
        <dbReference type="ARBA" id="ARBA00023004"/>
    </source>
</evidence>
<dbReference type="GO" id="GO:0019344">
    <property type="term" value="P:cysteine biosynthetic process"/>
    <property type="evidence" value="ECO:0007669"/>
    <property type="project" value="UniProtKB-KW"/>
</dbReference>
<dbReference type="GO" id="GO:0046872">
    <property type="term" value="F:metal ion binding"/>
    <property type="evidence" value="ECO:0007669"/>
    <property type="project" value="UniProtKB-KW"/>
</dbReference>
<dbReference type="PROSITE" id="PS51352">
    <property type="entry name" value="THIOREDOXIN_2"/>
    <property type="match status" value="1"/>
</dbReference>
<name>A0AAN9JTG9_CLITE</name>
<keyword evidence="7" id="KW-0809">Transit peptide</keyword>
<dbReference type="GO" id="GO:0051536">
    <property type="term" value="F:iron-sulfur cluster binding"/>
    <property type="evidence" value="ECO:0007669"/>
    <property type="project" value="UniProtKB-KW"/>
</dbReference>
<comment type="similarity">
    <text evidence="17">Belongs to the APS reductase family.</text>
</comment>
<comment type="cofactor">
    <cofactor evidence="1">
        <name>[4Fe-4S] cluster</name>
        <dbReference type="ChEBI" id="CHEBI:49883"/>
    </cofactor>
</comment>
<keyword evidence="21" id="KW-1185">Reference proteome</keyword>
<dbReference type="InterPro" id="IPR004511">
    <property type="entry name" value="PAPS/APS_Rdtase"/>
</dbReference>
<evidence type="ECO:0000313" key="21">
    <source>
        <dbReference type="Proteomes" id="UP001359559"/>
    </source>
</evidence>
<keyword evidence="6" id="KW-0479">Metal-binding</keyword>
<proteinExistence type="inferred from homology"/>
<protein>
    <recommendedName>
        <fullName evidence="18">adenylyl-sulfate reductase (glutathione)</fullName>
        <ecNumber evidence="18">1.8.4.9</ecNumber>
    </recommendedName>
</protein>
<comment type="catalytic activity">
    <reaction evidence="15">
        <text>glutathione disulfide + sulfite + AMP + 2 H(+) = adenosine 5'-phosphosulfate + 2 glutathione</text>
        <dbReference type="Rhea" id="RHEA:14141"/>
        <dbReference type="ChEBI" id="CHEBI:15378"/>
        <dbReference type="ChEBI" id="CHEBI:17359"/>
        <dbReference type="ChEBI" id="CHEBI:57925"/>
        <dbReference type="ChEBI" id="CHEBI:58243"/>
        <dbReference type="ChEBI" id="CHEBI:58297"/>
        <dbReference type="ChEBI" id="CHEBI:456215"/>
        <dbReference type="EC" id="1.8.4.9"/>
    </reaction>
</comment>
<keyword evidence="4" id="KW-0028">Amino-acid biosynthesis</keyword>
<evidence type="ECO:0000313" key="20">
    <source>
        <dbReference type="EMBL" id="KAK7303309.1"/>
    </source>
</evidence>
<dbReference type="SUPFAM" id="SSF52402">
    <property type="entry name" value="Adenine nucleotide alpha hydrolases-like"/>
    <property type="match status" value="1"/>
</dbReference>
<dbReference type="NCBIfam" id="NF002537">
    <property type="entry name" value="PRK02090.1"/>
    <property type="match status" value="1"/>
</dbReference>
<keyword evidence="5" id="KW-0934">Plastid</keyword>
<evidence type="ECO:0000256" key="1">
    <source>
        <dbReference type="ARBA" id="ARBA00001966"/>
    </source>
</evidence>
<dbReference type="AlphaFoldDB" id="A0AAN9JTG9"/>
<evidence type="ECO:0000256" key="12">
    <source>
        <dbReference type="ARBA" id="ARBA00023157"/>
    </source>
</evidence>
<keyword evidence="11" id="KW-0346">Stress response</keyword>
<evidence type="ECO:0000259" key="19">
    <source>
        <dbReference type="PROSITE" id="PS51352"/>
    </source>
</evidence>
<dbReference type="Gene3D" id="3.40.30.10">
    <property type="entry name" value="Glutaredoxin"/>
    <property type="match status" value="1"/>
</dbReference>
<evidence type="ECO:0000256" key="14">
    <source>
        <dbReference type="ARBA" id="ARBA00023284"/>
    </source>
</evidence>
<dbReference type="EC" id="1.8.4.9" evidence="18"/>
<evidence type="ECO:0000256" key="8">
    <source>
        <dbReference type="ARBA" id="ARBA00023002"/>
    </source>
</evidence>
<organism evidence="20 21">
    <name type="scientific">Clitoria ternatea</name>
    <name type="common">Butterfly pea</name>
    <dbReference type="NCBI Taxonomy" id="43366"/>
    <lineage>
        <taxon>Eukaryota</taxon>
        <taxon>Viridiplantae</taxon>
        <taxon>Streptophyta</taxon>
        <taxon>Embryophyta</taxon>
        <taxon>Tracheophyta</taxon>
        <taxon>Spermatophyta</taxon>
        <taxon>Magnoliopsida</taxon>
        <taxon>eudicotyledons</taxon>
        <taxon>Gunneridae</taxon>
        <taxon>Pentapetalae</taxon>
        <taxon>rosids</taxon>
        <taxon>fabids</taxon>
        <taxon>Fabales</taxon>
        <taxon>Fabaceae</taxon>
        <taxon>Papilionoideae</taxon>
        <taxon>50 kb inversion clade</taxon>
        <taxon>NPAAA clade</taxon>
        <taxon>indigoferoid/millettioid clade</taxon>
        <taxon>Phaseoleae</taxon>
        <taxon>Clitoria</taxon>
    </lineage>
</organism>
<dbReference type="GO" id="GO:0004604">
    <property type="term" value="F:phosphoadenylyl-sulfate reductase (thioredoxin) activity"/>
    <property type="evidence" value="ECO:0007669"/>
    <property type="project" value="InterPro"/>
</dbReference>
<dbReference type="InterPro" id="IPR014729">
    <property type="entry name" value="Rossmann-like_a/b/a_fold"/>
</dbReference>
<evidence type="ECO:0000256" key="10">
    <source>
        <dbReference type="ARBA" id="ARBA00023014"/>
    </source>
</evidence>
<dbReference type="SUPFAM" id="SSF52833">
    <property type="entry name" value="Thioredoxin-like"/>
    <property type="match status" value="1"/>
</dbReference>
<evidence type="ECO:0000256" key="2">
    <source>
        <dbReference type="ARBA" id="ARBA00004229"/>
    </source>
</evidence>
<dbReference type="PANTHER" id="PTHR46482">
    <property type="entry name" value="5'-ADENYLYLSULFATE REDUCTASE 3, CHLOROPLASTIC"/>
    <property type="match status" value="1"/>
</dbReference>
<dbReference type="CDD" id="cd02993">
    <property type="entry name" value="PDI_a_APS_reductase"/>
    <property type="match status" value="1"/>
</dbReference>
<dbReference type="InterPro" id="IPR002500">
    <property type="entry name" value="PAPS_reduct_dom"/>
</dbReference>
<keyword evidence="13" id="KW-0198">Cysteine biosynthesis</keyword>
<dbReference type="InterPro" id="IPR004508">
    <property type="entry name" value="Thioredoxin-indep_APS_Rdtase"/>
</dbReference>